<protein>
    <submittedName>
        <fullName evidence="1">Uncharacterized protein</fullName>
    </submittedName>
</protein>
<organism evidence="1 2">
    <name type="scientific">Rhizopus microsporus</name>
    <dbReference type="NCBI Taxonomy" id="58291"/>
    <lineage>
        <taxon>Eukaryota</taxon>
        <taxon>Fungi</taxon>
        <taxon>Fungi incertae sedis</taxon>
        <taxon>Mucoromycota</taxon>
        <taxon>Mucoromycotina</taxon>
        <taxon>Mucoromycetes</taxon>
        <taxon>Mucorales</taxon>
        <taxon>Mucorineae</taxon>
        <taxon>Rhizopodaceae</taxon>
        <taxon>Rhizopus</taxon>
    </lineage>
</organism>
<evidence type="ECO:0000313" key="2">
    <source>
        <dbReference type="Proteomes" id="UP000242381"/>
    </source>
</evidence>
<dbReference type="VEuPathDB" id="FungiDB:BCV72DRAFT_202118"/>
<name>A0A1X0SAF1_RHIZD</name>
<reference evidence="1 2" key="1">
    <citation type="journal article" date="2016" name="Proc. Natl. Acad. Sci. U.S.A.">
        <title>Lipid metabolic changes in an early divergent fungus govern the establishment of a mutualistic symbiosis with endobacteria.</title>
        <authorList>
            <person name="Lastovetsky O.A."/>
            <person name="Gaspar M.L."/>
            <person name="Mondo S.J."/>
            <person name="LaButti K.M."/>
            <person name="Sandor L."/>
            <person name="Grigoriev I.V."/>
            <person name="Henry S.A."/>
            <person name="Pawlowska T.E."/>
        </authorList>
    </citation>
    <scope>NUCLEOTIDE SEQUENCE [LARGE SCALE GENOMIC DNA]</scope>
    <source>
        <strain evidence="1 2">ATCC 11559</strain>
    </source>
</reference>
<evidence type="ECO:0000313" key="1">
    <source>
        <dbReference type="EMBL" id="ORE21191.1"/>
    </source>
</evidence>
<dbReference type="AlphaFoldDB" id="A0A1X0SAF1"/>
<feature type="non-terminal residue" evidence="1">
    <location>
        <position position="116"/>
    </location>
</feature>
<gene>
    <name evidence="1" type="ORF">BCV71DRAFT_277222</name>
</gene>
<dbReference type="Proteomes" id="UP000242381">
    <property type="component" value="Unassembled WGS sequence"/>
</dbReference>
<sequence>MPYHVYRRQRHGVGSTTKGFRRYGGKWKQCMHGMNVNVRITNENMTSQTCMYCFSKLVHSIHRKMINDKEIKKKVKGYFLCRNPDCVLMLNQKAVKPRDNLFAFAIGLSSLCSLLF</sequence>
<dbReference type="EMBL" id="KV921282">
    <property type="protein sequence ID" value="ORE21191.1"/>
    <property type="molecule type" value="Genomic_DNA"/>
</dbReference>
<proteinExistence type="predicted"/>
<accession>A0A1X0SAF1</accession>